<dbReference type="Pfam" id="PF00497">
    <property type="entry name" value="SBP_bac_3"/>
    <property type="match status" value="1"/>
</dbReference>
<evidence type="ECO:0000313" key="8">
    <source>
        <dbReference type="Proteomes" id="UP000295793"/>
    </source>
</evidence>
<keyword evidence="4" id="KW-1133">Transmembrane helix</keyword>
<evidence type="ECO:0000313" key="7">
    <source>
        <dbReference type="EMBL" id="TCS41067.1"/>
    </source>
</evidence>
<keyword evidence="4" id="KW-0472">Membrane</keyword>
<dbReference type="InterPro" id="IPR003661">
    <property type="entry name" value="HisK_dim/P_dom"/>
</dbReference>
<dbReference type="PANTHER" id="PTHR43065">
    <property type="entry name" value="SENSOR HISTIDINE KINASE"/>
    <property type="match status" value="1"/>
</dbReference>
<feature type="chain" id="PRO_5020503085" description="histidine kinase" evidence="5">
    <location>
        <begin position="25"/>
        <end position="567"/>
    </location>
</feature>
<dbReference type="SUPFAM" id="SSF53850">
    <property type="entry name" value="Periplasmic binding protein-like II"/>
    <property type="match status" value="1"/>
</dbReference>
<keyword evidence="8" id="KW-1185">Reference proteome</keyword>
<accession>A0A4R3I7C3</accession>
<dbReference type="GO" id="GO:0000155">
    <property type="term" value="F:phosphorelay sensor kinase activity"/>
    <property type="evidence" value="ECO:0007669"/>
    <property type="project" value="InterPro"/>
</dbReference>
<evidence type="ECO:0000259" key="6">
    <source>
        <dbReference type="PROSITE" id="PS50109"/>
    </source>
</evidence>
<protein>
    <recommendedName>
        <fullName evidence="2">histidine kinase</fullName>
        <ecNumber evidence="2">2.7.13.3</ecNumber>
    </recommendedName>
</protein>
<dbReference type="CDD" id="cd13704">
    <property type="entry name" value="PBP2_HisK"/>
    <property type="match status" value="1"/>
</dbReference>
<dbReference type="EC" id="2.7.13.3" evidence="2"/>
<evidence type="ECO:0000256" key="2">
    <source>
        <dbReference type="ARBA" id="ARBA00012438"/>
    </source>
</evidence>
<dbReference type="PANTHER" id="PTHR43065:SF42">
    <property type="entry name" value="TWO-COMPONENT SENSOR PPRA"/>
    <property type="match status" value="1"/>
</dbReference>
<evidence type="ECO:0000256" key="3">
    <source>
        <dbReference type="ARBA" id="ARBA00022553"/>
    </source>
</evidence>
<dbReference type="PROSITE" id="PS50109">
    <property type="entry name" value="HIS_KIN"/>
    <property type="match status" value="1"/>
</dbReference>
<feature type="transmembrane region" description="Helical" evidence="4">
    <location>
        <begin position="263"/>
        <end position="285"/>
    </location>
</feature>
<dbReference type="PRINTS" id="PR00344">
    <property type="entry name" value="BCTRLSENSOR"/>
</dbReference>
<name>A0A4R3I7C3_9GAMM</name>
<dbReference type="SMART" id="SM00062">
    <property type="entry name" value="PBPb"/>
    <property type="match status" value="1"/>
</dbReference>
<dbReference type="SMART" id="SM00387">
    <property type="entry name" value="HATPase_c"/>
    <property type="match status" value="1"/>
</dbReference>
<reference evidence="7 8" key="1">
    <citation type="submission" date="2019-03" db="EMBL/GenBank/DDBJ databases">
        <title>Genomic Encyclopedia of Archaeal and Bacterial Type Strains, Phase II (KMG-II): from individual species to whole genera.</title>
        <authorList>
            <person name="Goeker M."/>
        </authorList>
    </citation>
    <scope>NUCLEOTIDE SEQUENCE [LARGE SCALE GENOMIC DNA]</scope>
    <source>
        <strain evidence="7 8">DSM 15388</strain>
    </source>
</reference>
<dbReference type="Gene3D" id="3.40.190.10">
    <property type="entry name" value="Periplasmic binding protein-like II"/>
    <property type="match status" value="2"/>
</dbReference>
<dbReference type="SUPFAM" id="SSF55874">
    <property type="entry name" value="ATPase domain of HSP90 chaperone/DNA topoisomerase II/histidine kinase"/>
    <property type="match status" value="1"/>
</dbReference>
<dbReference type="RefSeq" id="WP_132701513.1">
    <property type="nucleotide sequence ID" value="NZ_SLZR01000007.1"/>
</dbReference>
<comment type="caution">
    <text evidence="7">The sequence shown here is derived from an EMBL/GenBank/DDBJ whole genome shotgun (WGS) entry which is preliminary data.</text>
</comment>
<keyword evidence="5" id="KW-0732">Signal</keyword>
<proteinExistence type="predicted"/>
<evidence type="ECO:0000256" key="4">
    <source>
        <dbReference type="SAM" id="Phobius"/>
    </source>
</evidence>
<comment type="catalytic activity">
    <reaction evidence="1">
        <text>ATP + protein L-histidine = ADP + protein N-phospho-L-histidine.</text>
        <dbReference type="EC" id="2.7.13.3"/>
    </reaction>
</comment>
<gene>
    <name evidence="7" type="ORF">BCF53_10781</name>
</gene>
<dbReference type="InterPro" id="IPR036890">
    <property type="entry name" value="HATPase_C_sf"/>
</dbReference>
<dbReference type="Gene3D" id="1.10.287.130">
    <property type="match status" value="1"/>
</dbReference>
<dbReference type="InterPro" id="IPR005467">
    <property type="entry name" value="His_kinase_dom"/>
</dbReference>
<keyword evidence="3" id="KW-0597">Phosphoprotein</keyword>
<dbReference type="InterPro" id="IPR004358">
    <property type="entry name" value="Sig_transdc_His_kin-like_C"/>
</dbReference>
<dbReference type="AlphaFoldDB" id="A0A4R3I7C3"/>
<sequence length="567" mass="62285">MKCQTLSKALLFVTLLLLSLLCAAQDIGRGKGVVLIGGDHNYPPYEFINKQGRPDGYNTEVTLAIAEVMGMEVAIQLDAWDTVRRQLEAGELDALQGIIASPERDAKLDFSPPHAMVHQSIFGRESSGAIFRISQLNGKEVIVQRGGIMHDFLLESGVEASLILVDTHVEALRLLSSGKHDYALVANLPGLYLGREFSLSNIEVKGNIIGALPYGYAVAEGRAELLSQFSEGLAILINTGRHQQIYDKWFGSLENPSVPWKRVGLMTLLVSLVLLVLLGGIGIWNRMLKREVKRRSEELEVQQQQLIQADKMKTLGVLVSGMAHEINNPTSQLLLNLPMLKEAYQDISPILAQQFAEHGNFDIAGLPYSRLSEELPLMLDDMALAAQRIKTIVDDLRDFARQEPGAQGEAGYEEDVALNKVVETAIRLVENQLRSSTRHFNVDYGYNLPTVKGHYQRIEQVIVNLIVNACQALTSVDQSIRVRTFHDQSSVFLVVEDEGCGIAEEHLSLLSDPFFTTKREQGGTGLGLSISVGILKAHGGSLSFESTPGKGAKATMTLPIQQDEPIA</sequence>
<dbReference type="Proteomes" id="UP000295793">
    <property type="component" value="Unassembled WGS sequence"/>
</dbReference>
<dbReference type="Pfam" id="PF02518">
    <property type="entry name" value="HATPase_c"/>
    <property type="match status" value="1"/>
</dbReference>
<dbReference type="InterPro" id="IPR036097">
    <property type="entry name" value="HisK_dim/P_sf"/>
</dbReference>
<evidence type="ECO:0000256" key="1">
    <source>
        <dbReference type="ARBA" id="ARBA00000085"/>
    </source>
</evidence>
<dbReference type="Gene3D" id="3.30.565.10">
    <property type="entry name" value="Histidine kinase-like ATPase, C-terminal domain"/>
    <property type="match status" value="1"/>
</dbReference>
<feature type="signal peptide" evidence="5">
    <location>
        <begin position="1"/>
        <end position="24"/>
    </location>
</feature>
<dbReference type="OrthoDB" id="1931120at2"/>
<dbReference type="EMBL" id="SLZR01000007">
    <property type="protein sequence ID" value="TCS41067.1"/>
    <property type="molecule type" value="Genomic_DNA"/>
</dbReference>
<dbReference type="SMART" id="SM00388">
    <property type="entry name" value="HisKA"/>
    <property type="match status" value="1"/>
</dbReference>
<feature type="domain" description="Histidine kinase" evidence="6">
    <location>
        <begin position="321"/>
        <end position="562"/>
    </location>
</feature>
<dbReference type="Pfam" id="PF00512">
    <property type="entry name" value="HisKA"/>
    <property type="match status" value="1"/>
</dbReference>
<dbReference type="SUPFAM" id="SSF47384">
    <property type="entry name" value="Homodimeric domain of signal transducing histidine kinase"/>
    <property type="match status" value="1"/>
</dbReference>
<organism evidence="7 8">
    <name type="scientific">Reinekea marinisedimentorum</name>
    <dbReference type="NCBI Taxonomy" id="230495"/>
    <lineage>
        <taxon>Bacteria</taxon>
        <taxon>Pseudomonadati</taxon>
        <taxon>Pseudomonadota</taxon>
        <taxon>Gammaproteobacteria</taxon>
        <taxon>Oceanospirillales</taxon>
        <taxon>Saccharospirillaceae</taxon>
        <taxon>Reinekea</taxon>
    </lineage>
</organism>
<dbReference type="InterPro" id="IPR001638">
    <property type="entry name" value="Solute-binding_3/MltF_N"/>
</dbReference>
<evidence type="ECO:0000256" key="5">
    <source>
        <dbReference type="SAM" id="SignalP"/>
    </source>
</evidence>
<dbReference type="CDD" id="cd00082">
    <property type="entry name" value="HisKA"/>
    <property type="match status" value="1"/>
</dbReference>
<dbReference type="InterPro" id="IPR003594">
    <property type="entry name" value="HATPase_dom"/>
</dbReference>
<keyword evidence="4" id="KW-0812">Transmembrane</keyword>